<keyword evidence="2" id="KW-1185">Reference proteome</keyword>
<evidence type="ECO:0000313" key="2">
    <source>
        <dbReference type="Proteomes" id="UP001150217"/>
    </source>
</evidence>
<dbReference type="Proteomes" id="UP001150217">
    <property type="component" value="Unassembled WGS sequence"/>
</dbReference>
<proteinExistence type="predicted"/>
<reference evidence="1" key="1">
    <citation type="submission" date="2022-08" db="EMBL/GenBank/DDBJ databases">
        <title>A Global Phylogenomic Analysis of the Shiitake Genus Lentinula.</title>
        <authorList>
            <consortium name="DOE Joint Genome Institute"/>
            <person name="Sierra-Patev S."/>
            <person name="Min B."/>
            <person name="Naranjo-Ortiz M."/>
            <person name="Looney B."/>
            <person name="Konkel Z."/>
            <person name="Slot J.C."/>
            <person name="Sakamoto Y."/>
            <person name="Steenwyk J.L."/>
            <person name="Rokas A."/>
            <person name="Carro J."/>
            <person name="Camarero S."/>
            <person name="Ferreira P."/>
            <person name="Molpeceres G."/>
            <person name="Ruiz-Duenas F.J."/>
            <person name="Serrano A."/>
            <person name="Henrissat B."/>
            <person name="Drula E."/>
            <person name="Hughes K.W."/>
            <person name="Mata J.L."/>
            <person name="Ishikawa N.K."/>
            <person name="Vargas-Isla R."/>
            <person name="Ushijima S."/>
            <person name="Smith C.A."/>
            <person name="Ahrendt S."/>
            <person name="Andreopoulos W."/>
            <person name="He G."/>
            <person name="Labutti K."/>
            <person name="Lipzen A."/>
            <person name="Ng V."/>
            <person name="Riley R."/>
            <person name="Sandor L."/>
            <person name="Barry K."/>
            <person name="Martinez A.T."/>
            <person name="Xiao Y."/>
            <person name="Gibbons J.G."/>
            <person name="Terashima K."/>
            <person name="Grigoriev I.V."/>
            <person name="Hibbett D.S."/>
        </authorList>
    </citation>
    <scope>NUCLEOTIDE SEQUENCE</scope>
    <source>
        <strain evidence="1">RHP3577 ss4</strain>
    </source>
</reference>
<accession>A0ABQ8VJN1</accession>
<name>A0ABQ8VJN1_9AGAR</name>
<comment type="caution">
    <text evidence="1">The sequence shown here is derived from an EMBL/GenBank/DDBJ whole genome shotgun (WGS) entry which is preliminary data.</text>
</comment>
<protein>
    <submittedName>
        <fullName evidence="1">Uncharacterized protein</fullName>
    </submittedName>
</protein>
<sequence>MGYGVAAVQLIAGNPDHAKRAAAISTNAMVTTGGTVLGSMAGAAAGVVTGPPSIFVRAVAGGSFCNPVPRPSCSLAITKWVKGDCMAFCPTSPSYSIFKHYQRLKPAQ</sequence>
<dbReference type="EMBL" id="JANVFT010000041">
    <property type="protein sequence ID" value="KAJ4491694.1"/>
    <property type="molecule type" value="Genomic_DNA"/>
</dbReference>
<organism evidence="1 2">
    <name type="scientific">Lentinula lateritia</name>
    <dbReference type="NCBI Taxonomy" id="40482"/>
    <lineage>
        <taxon>Eukaryota</taxon>
        <taxon>Fungi</taxon>
        <taxon>Dikarya</taxon>
        <taxon>Basidiomycota</taxon>
        <taxon>Agaricomycotina</taxon>
        <taxon>Agaricomycetes</taxon>
        <taxon>Agaricomycetidae</taxon>
        <taxon>Agaricales</taxon>
        <taxon>Marasmiineae</taxon>
        <taxon>Omphalotaceae</taxon>
        <taxon>Lentinula</taxon>
    </lineage>
</organism>
<evidence type="ECO:0000313" key="1">
    <source>
        <dbReference type="EMBL" id="KAJ4491694.1"/>
    </source>
</evidence>
<gene>
    <name evidence="1" type="ORF">C8R41DRAFT_373860</name>
</gene>